<evidence type="ECO:0000313" key="4">
    <source>
        <dbReference type="Proteomes" id="UP000322181"/>
    </source>
</evidence>
<feature type="domain" description="Transcriptional regulator-like" evidence="2">
    <location>
        <begin position="7"/>
        <end position="55"/>
    </location>
</feature>
<dbReference type="RefSeq" id="WP_150384545.1">
    <property type="nucleotide sequence ID" value="NZ_BAAAFS010000001.1"/>
</dbReference>
<evidence type="ECO:0000313" key="3">
    <source>
        <dbReference type="EMBL" id="KAA8716342.1"/>
    </source>
</evidence>
<sequence length="237" mass="27821">MNVMGCTDIAWEFLRRNPDYIADWKKYCDEMEPNYDNDPDRQSIADKNAEIRWGLIKYVDPNCMAADYVFWSEKLSKRSFRVLLSHEGDLSVGKILKRKRTNHRGITLNNGTYCIKVFNDYNYFQLFIGSEEDPESILNRYIYISLDLNRKNQNTDIIRDVLSDSVAGSNLSEDIQQLLRMMDSLNQGCSQREIASSLFGQETVDNEWSSDSWLRSNIRYRIKKVNDLIQQGYLNYI</sequence>
<protein>
    <submittedName>
        <fullName evidence="3">DUF2285 domain-containing protein</fullName>
    </submittedName>
</protein>
<organism evidence="3 4">
    <name type="scientific">Morganella psychrotolerans</name>
    <dbReference type="NCBI Taxonomy" id="368603"/>
    <lineage>
        <taxon>Bacteria</taxon>
        <taxon>Pseudomonadati</taxon>
        <taxon>Pseudomonadota</taxon>
        <taxon>Gammaproteobacteria</taxon>
        <taxon>Enterobacterales</taxon>
        <taxon>Morganellaceae</taxon>
        <taxon>Morganella</taxon>
    </lineage>
</organism>
<dbReference type="EMBL" id="VXKB01000001">
    <property type="protein sequence ID" value="KAA8716342.1"/>
    <property type="molecule type" value="Genomic_DNA"/>
</dbReference>
<dbReference type="Pfam" id="PF10074">
    <property type="entry name" value="RovC_DNA-bd"/>
    <property type="match status" value="1"/>
</dbReference>
<dbReference type="InterPro" id="IPR045465">
    <property type="entry name" value="Trans_reg_dom"/>
</dbReference>
<dbReference type="Pfam" id="PF20109">
    <property type="entry name" value="Trans_reg_dom"/>
    <property type="match status" value="1"/>
</dbReference>
<evidence type="ECO:0000259" key="1">
    <source>
        <dbReference type="Pfam" id="PF10074"/>
    </source>
</evidence>
<dbReference type="Proteomes" id="UP000322181">
    <property type="component" value="Unassembled WGS sequence"/>
</dbReference>
<evidence type="ECO:0000259" key="2">
    <source>
        <dbReference type="Pfam" id="PF20109"/>
    </source>
</evidence>
<comment type="caution">
    <text evidence="3">The sequence shown here is derived from an EMBL/GenBank/DDBJ whole genome shotgun (WGS) entry which is preliminary data.</text>
</comment>
<accession>A0A5M9R821</accession>
<dbReference type="AlphaFoldDB" id="A0A5M9R821"/>
<name>A0A5M9R821_9GAMM</name>
<reference evidence="3 4" key="1">
    <citation type="submission" date="2019-09" db="EMBL/GenBank/DDBJ databases">
        <title>Draft genome sequence of various Type strains from the CCUG.</title>
        <authorList>
            <person name="Pineiro-Iglesias B."/>
            <person name="Tunovic T."/>
            <person name="Unosson C."/>
            <person name="Inganas E."/>
            <person name="Ohlen M."/>
            <person name="Cardew S."/>
            <person name="Jensie-Markopoulos S."/>
            <person name="Salva-Serra F."/>
            <person name="Jaen-Luchoro D."/>
            <person name="Karlsson R."/>
            <person name="Svensson-Stadler L."/>
            <person name="Chun J."/>
            <person name="Moore E."/>
        </authorList>
    </citation>
    <scope>NUCLEOTIDE SEQUENCE [LARGE SCALE GENOMIC DNA]</scope>
    <source>
        <strain evidence="3 4">CCUG 53682T</strain>
    </source>
</reference>
<gene>
    <name evidence="3" type="ORF">F4V73_00105</name>
</gene>
<feature type="domain" description="T6SS Transcription factor RovC-like DNA binding" evidence="1">
    <location>
        <begin position="173"/>
        <end position="235"/>
    </location>
</feature>
<dbReference type="InterPro" id="IPR018754">
    <property type="entry name" value="RovC-like_DNA-bd"/>
</dbReference>
<proteinExistence type="predicted"/>